<evidence type="ECO:0000256" key="4">
    <source>
        <dbReference type="ARBA" id="ARBA00022840"/>
    </source>
</evidence>
<dbReference type="PROSITE" id="PS51643">
    <property type="entry name" value="HD_CAS3"/>
    <property type="match status" value="1"/>
</dbReference>
<dbReference type="SUPFAM" id="SSF109604">
    <property type="entry name" value="HD-domain/PDEase-like"/>
    <property type="match status" value="1"/>
</dbReference>
<dbReference type="SMART" id="SM00490">
    <property type="entry name" value="HELICc"/>
    <property type="match status" value="1"/>
</dbReference>
<gene>
    <name evidence="8" type="ORF">NRB20_75560</name>
</gene>
<keyword evidence="3" id="KW-0347">Helicase</keyword>
<dbReference type="InterPro" id="IPR006483">
    <property type="entry name" value="CRISPR-assoc_Cas3_HD"/>
</dbReference>
<evidence type="ECO:0000256" key="5">
    <source>
        <dbReference type="ARBA" id="ARBA00023118"/>
    </source>
</evidence>
<dbReference type="GO" id="GO:0005524">
    <property type="term" value="F:ATP binding"/>
    <property type="evidence" value="ECO:0007669"/>
    <property type="project" value="UniProtKB-KW"/>
</dbReference>
<dbReference type="EMBL" id="WEGK01000036">
    <property type="protein sequence ID" value="MQY24421.1"/>
    <property type="molecule type" value="Genomic_DNA"/>
</dbReference>
<dbReference type="InterPro" id="IPR001650">
    <property type="entry name" value="Helicase_C-like"/>
</dbReference>
<evidence type="ECO:0000259" key="7">
    <source>
        <dbReference type="PROSITE" id="PS51643"/>
    </source>
</evidence>
<evidence type="ECO:0000256" key="2">
    <source>
        <dbReference type="ARBA" id="ARBA00022801"/>
    </source>
</evidence>
<protein>
    <recommendedName>
        <fullName evidence="7">HD Cas3-type domain-containing protein</fullName>
    </recommendedName>
</protein>
<dbReference type="GO" id="GO:0016787">
    <property type="term" value="F:hydrolase activity"/>
    <property type="evidence" value="ECO:0007669"/>
    <property type="project" value="UniProtKB-KW"/>
</dbReference>
<dbReference type="InterPro" id="IPR054712">
    <property type="entry name" value="Cas3-like_dom"/>
</dbReference>
<dbReference type="RefSeq" id="WP_319945879.1">
    <property type="nucleotide sequence ID" value="NZ_WEGK01000036.1"/>
</dbReference>
<reference evidence="8 9" key="1">
    <citation type="submission" date="2019-10" db="EMBL/GenBank/DDBJ databases">
        <title>Nocardia macrotermitis sp. nov. and Nocardia aurantia sp. nov., isolated from the gut of fungus growing-termite Macrotermes natalensis.</title>
        <authorList>
            <person name="Benndorf R."/>
            <person name="Schwitalla J."/>
            <person name="Martin K."/>
            <person name="De Beer W."/>
            <person name="Kaster A.-K."/>
            <person name="Vollmers J."/>
            <person name="Poulsen M."/>
            <person name="Beemelmanns C."/>
        </authorList>
    </citation>
    <scope>NUCLEOTIDE SEQUENCE [LARGE SCALE GENOMIC DNA]</scope>
    <source>
        <strain evidence="8 9">RB20</strain>
    </source>
</reference>
<name>A0A7K0DFW1_9NOCA</name>
<keyword evidence="5" id="KW-0051">Antiviral defense</keyword>
<keyword evidence="4" id="KW-0067">ATP-binding</keyword>
<accession>A0A7K0DFW1</accession>
<sequence>MSLDLNDFGEFFARTHGDDAPFRWQTRLAERLCTTGRWPERIDAPTGSGKSSVVDIHLFANALHAVGAGARVPRRLSVVVNRRGLVDQHAVRAQKLAELLNPAADDAILAEVAAALRSLRTGQGSDEDTESFVLAMLRGGVPADRRWVDDPSRCVILCATPDMWGSRLLMRGYGSSRYARPREAGLLAYDSAVVIDEAHLNRQLLLTAQRVGELAARTAVRLGVAALQTVETTATPAGSGTDPAAEGVNSDEVETEPVLARRLLTAKPVHWTGMDSWTGRAPSARYLEDLAVLIRDQHKRFGRGIPTGRTVGCVVNRVDTAVKLAALLEKQGLRVEARVGRMRPYDLERMLAEKPGLLTAAGDATTDVLVATQTVEVGVDIDLAAMVTELAPGSALAQRAGRVNRVGESTETEVLVVGPHDPEKVVDTPPYVKDDLTAAYDWVLRRENDPKGLAPLAISHDPAPTAQSRRTLLQRLELSDAHLLSRTNDPLCDQPDLGLWLRDDLDPDQAMAAVVVRAHLPEDDSIALELLRAVPPTDVEAFPCRLGEASGLITRVQLAEDRSRVFLWRGDRFVDDPEIQVRPGDVIVLDDCHPVQVKGVVVTDTSSRPAKPVPIDRLPGIREIILTGDMLDEFADMTAEDAQRDYEDAGGIGQLVPGPLEPTSIDPRLSWIVIRDAKSGTVDEETRQEWTPNKHVFLDAHSEAVANRAFMVGQRVGLAEPLCEVVRHAGLDHDLGKKIDWFQRLLGRGSDDPPLAKSRKRSEYQAKRTRATCGMPTGWRHEQQSVIDAAHALDDGGVTDAWFRDLILRLVGTSHGRGRPGFPHSAAELSSGTTDPRAVTLFDTGRWDTLIERTHIEWGIWGACYLEALLRAADGQCSQEGT</sequence>
<dbReference type="Pfam" id="PF22590">
    <property type="entry name" value="Cas3-like_C_2"/>
    <property type="match status" value="1"/>
</dbReference>
<evidence type="ECO:0000313" key="8">
    <source>
        <dbReference type="EMBL" id="MQY24421.1"/>
    </source>
</evidence>
<evidence type="ECO:0000313" key="9">
    <source>
        <dbReference type="Proteomes" id="UP000438448"/>
    </source>
</evidence>
<evidence type="ECO:0000256" key="1">
    <source>
        <dbReference type="ARBA" id="ARBA00022741"/>
    </source>
</evidence>
<dbReference type="Gene3D" id="3.40.50.300">
    <property type="entry name" value="P-loop containing nucleotide triphosphate hydrolases"/>
    <property type="match status" value="2"/>
</dbReference>
<dbReference type="GO" id="GO:0051607">
    <property type="term" value="P:defense response to virus"/>
    <property type="evidence" value="ECO:0007669"/>
    <property type="project" value="UniProtKB-KW"/>
</dbReference>
<dbReference type="InterPro" id="IPR027417">
    <property type="entry name" value="P-loop_NTPase"/>
</dbReference>
<dbReference type="NCBIfam" id="TIGR02621">
    <property type="entry name" value="cas3_GSU0051"/>
    <property type="match status" value="1"/>
</dbReference>
<keyword evidence="9" id="KW-1185">Reference proteome</keyword>
<feature type="region of interest" description="Disordered" evidence="6">
    <location>
        <begin position="233"/>
        <end position="252"/>
    </location>
</feature>
<comment type="caution">
    <text evidence="8">The sequence shown here is derived from an EMBL/GenBank/DDBJ whole genome shotgun (WGS) entry which is preliminary data.</text>
</comment>
<proteinExistence type="predicted"/>
<evidence type="ECO:0000256" key="6">
    <source>
        <dbReference type="SAM" id="MobiDB-lite"/>
    </source>
</evidence>
<dbReference type="InterPro" id="IPR013444">
    <property type="entry name" value="Helicase_Cas3_CRISPR-ass_Anaes"/>
</dbReference>
<keyword evidence="2" id="KW-0378">Hydrolase</keyword>
<dbReference type="GO" id="GO:0004386">
    <property type="term" value="F:helicase activity"/>
    <property type="evidence" value="ECO:0007669"/>
    <property type="project" value="UniProtKB-KW"/>
</dbReference>
<feature type="domain" description="HD Cas3-type" evidence="7">
    <location>
        <begin position="691"/>
        <end position="882"/>
    </location>
</feature>
<evidence type="ECO:0000256" key="3">
    <source>
        <dbReference type="ARBA" id="ARBA00022806"/>
    </source>
</evidence>
<dbReference type="Proteomes" id="UP000438448">
    <property type="component" value="Unassembled WGS sequence"/>
</dbReference>
<dbReference type="AlphaFoldDB" id="A0A7K0DFW1"/>
<organism evidence="8 9">
    <name type="scientific">Nocardia macrotermitis</name>
    <dbReference type="NCBI Taxonomy" id="2585198"/>
    <lineage>
        <taxon>Bacteria</taxon>
        <taxon>Bacillati</taxon>
        <taxon>Actinomycetota</taxon>
        <taxon>Actinomycetes</taxon>
        <taxon>Mycobacteriales</taxon>
        <taxon>Nocardiaceae</taxon>
        <taxon>Nocardia</taxon>
    </lineage>
</organism>
<keyword evidence="1" id="KW-0547">Nucleotide-binding</keyword>
<dbReference type="SUPFAM" id="SSF52540">
    <property type="entry name" value="P-loop containing nucleoside triphosphate hydrolases"/>
    <property type="match status" value="1"/>
</dbReference>